<name>A0A1F6E225_9BACT</name>
<accession>A0A1F6E225</accession>
<dbReference type="EMBL" id="MFLM01000028">
    <property type="protein sequence ID" value="OGG67711.1"/>
    <property type="molecule type" value="Genomic_DNA"/>
</dbReference>
<dbReference type="Pfam" id="PF13200">
    <property type="entry name" value="DUF4015"/>
    <property type="match status" value="2"/>
</dbReference>
<sequence length="436" mass="48078">MTRPRPRNGHLGIFGAGMFAFGAAALFVLPAAFATTYIGGAAVVDAVHESGFPVRPKATHLPTPSAVKGVYMSQCVVGTPSFREALVAFVRETELNSVVIDIKDFTGYISFTTENPALKEAVSDECRASDMAAFIKMLHAHDIYVIGRITVFQDPRYTALHPEESVQSVARPGEPWRDHKGLSFVSVASQKFWEYIVELSKESYDLGFDEFNYDYVRWPSDGPMKDIIYPSANRAEELEKFFVYLAKEVRPTGAVTSADLFGYTTVLTDDLGIGQILERALPYFDYIMPMVYPSHYNKGFAGLTNVNSDPYKVVYASMVGAVARAVATTTTLGAFTHMPITETVTIPAHDAIATSTEQKFTGLYSKPAYPVSKLRPWLQSFDYPVPYTPDMVAAQIKANEDAGLTSYLFWDPANKYTSLRKVLSVTVSSTTPGLDQ</sequence>
<proteinExistence type="predicted"/>
<feature type="domain" description="DUF4015" evidence="1">
    <location>
        <begin position="69"/>
        <end position="326"/>
    </location>
</feature>
<dbReference type="STRING" id="1798499.A3C95_00535"/>
<dbReference type="AlphaFoldDB" id="A0A1F6E225"/>
<reference evidence="2 3" key="1">
    <citation type="journal article" date="2016" name="Nat. Commun.">
        <title>Thousands of microbial genomes shed light on interconnected biogeochemical processes in an aquifer system.</title>
        <authorList>
            <person name="Anantharaman K."/>
            <person name="Brown C.T."/>
            <person name="Hug L.A."/>
            <person name="Sharon I."/>
            <person name="Castelle C.J."/>
            <person name="Probst A.J."/>
            <person name="Thomas B.C."/>
            <person name="Singh A."/>
            <person name="Wilkins M.J."/>
            <person name="Karaoz U."/>
            <person name="Brodie E.L."/>
            <person name="Williams K.H."/>
            <person name="Hubbard S.S."/>
            <person name="Banfield J.F."/>
        </authorList>
    </citation>
    <scope>NUCLEOTIDE SEQUENCE [LARGE SCALE GENOMIC DNA]</scope>
</reference>
<evidence type="ECO:0000313" key="3">
    <source>
        <dbReference type="Proteomes" id="UP000177107"/>
    </source>
</evidence>
<dbReference type="Proteomes" id="UP000177107">
    <property type="component" value="Unassembled WGS sequence"/>
</dbReference>
<dbReference type="InterPro" id="IPR017853">
    <property type="entry name" value="GH"/>
</dbReference>
<evidence type="ECO:0000259" key="1">
    <source>
        <dbReference type="Pfam" id="PF13200"/>
    </source>
</evidence>
<feature type="domain" description="DUF4015" evidence="1">
    <location>
        <begin position="371"/>
        <end position="416"/>
    </location>
</feature>
<gene>
    <name evidence="2" type="ORF">A3C95_00535</name>
</gene>
<dbReference type="SUPFAM" id="SSF51445">
    <property type="entry name" value="(Trans)glycosidases"/>
    <property type="match status" value="1"/>
</dbReference>
<protein>
    <recommendedName>
        <fullName evidence="1">DUF4015 domain-containing protein</fullName>
    </recommendedName>
</protein>
<comment type="caution">
    <text evidence="2">The sequence shown here is derived from an EMBL/GenBank/DDBJ whole genome shotgun (WGS) entry which is preliminary data.</text>
</comment>
<evidence type="ECO:0000313" key="2">
    <source>
        <dbReference type="EMBL" id="OGG67711.1"/>
    </source>
</evidence>
<organism evidence="2 3">
    <name type="scientific">Candidatus Kaiserbacteria bacterium RIFCSPHIGHO2_02_FULL_56_30</name>
    <dbReference type="NCBI Taxonomy" id="1798499"/>
    <lineage>
        <taxon>Bacteria</taxon>
        <taxon>Candidatus Kaiseribacteriota</taxon>
    </lineage>
</organism>
<dbReference type="InterPro" id="IPR025275">
    <property type="entry name" value="DUF4015"/>
</dbReference>